<organism evidence="2 3">
    <name type="scientific">Photobacterium gaetbulicola</name>
    <dbReference type="NCBI Taxonomy" id="1295392"/>
    <lineage>
        <taxon>Bacteria</taxon>
        <taxon>Pseudomonadati</taxon>
        <taxon>Pseudomonadota</taxon>
        <taxon>Gammaproteobacteria</taxon>
        <taxon>Vibrionales</taxon>
        <taxon>Vibrionaceae</taxon>
        <taxon>Photobacterium</taxon>
    </lineage>
</organism>
<accession>A0A0B9GWB2</accession>
<protein>
    <recommendedName>
        <fullName evidence="4">Chromosome partitioning protein ParA</fullName>
    </recommendedName>
</protein>
<evidence type="ECO:0000313" key="2">
    <source>
        <dbReference type="EMBL" id="KHT63026.1"/>
    </source>
</evidence>
<dbReference type="Proteomes" id="UP000031278">
    <property type="component" value="Unassembled WGS sequence"/>
</dbReference>
<comment type="caution">
    <text evidence="2">The sequence shown here is derived from an EMBL/GenBank/DDBJ whole genome shotgun (WGS) entry which is preliminary data.</text>
</comment>
<dbReference type="EMBL" id="JWLZ01000163">
    <property type="protein sequence ID" value="KHT63026.1"/>
    <property type="molecule type" value="Genomic_DNA"/>
</dbReference>
<evidence type="ECO:0008006" key="4">
    <source>
        <dbReference type="Google" id="ProtNLM"/>
    </source>
</evidence>
<dbReference type="RefSeq" id="WP_039463279.1">
    <property type="nucleotide sequence ID" value="NZ_JWLZ01000163.1"/>
</dbReference>
<evidence type="ECO:0000313" key="3">
    <source>
        <dbReference type="Proteomes" id="UP000031278"/>
    </source>
</evidence>
<reference evidence="2 3" key="1">
    <citation type="submission" date="2014-12" db="EMBL/GenBank/DDBJ databases">
        <title>Genome sequencing of Photobacterium gaetbulicola AD005a.</title>
        <authorList>
            <person name="Adrian T.G.S."/>
            <person name="Chan K.G."/>
        </authorList>
    </citation>
    <scope>NUCLEOTIDE SEQUENCE [LARGE SCALE GENOMIC DNA]</scope>
    <source>
        <strain evidence="2 3">AD005a</strain>
    </source>
</reference>
<feature type="region of interest" description="Disordered" evidence="1">
    <location>
        <begin position="1"/>
        <end position="29"/>
    </location>
</feature>
<gene>
    <name evidence="2" type="ORF">RJ45_14235</name>
</gene>
<proteinExistence type="predicted"/>
<sequence>MVSIQRLPVTIPQPPSKTKLARDSALDASEPTPVAKAVAQSVRDPEVLSAAHSHIHYDQPEGKHRQALESYLGVMHQQKRDELSMLVGVDVYV</sequence>
<dbReference type="AlphaFoldDB" id="A0A0B9GWB2"/>
<name>A0A0B9GWB2_9GAMM</name>
<evidence type="ECO:0000256" key="1">
    <source>
        <dbReference type="SAM" id="MobiDB-lite"/>
    </source>
</evidence>